<sequence>LDWRAISPRSICSTPSPCSKAPPTAVAAVAAAVGETALFGSETWRRRMQAGNPHKILDFSLETLKGRVNIFNLYIYRYFALTKLESDQAATEAIARLTGTVIDGTR</sequence>
<reference evidence="1" key="1">
    <citation type="submission" date="2023-10" db="EMBL/GenBank/DDBJ databases">
        <title>Genome assembly of Pristionchus species.</title>
        <authorList>
            <person name="Yoshida K."/>
            <person name="Sommer R.J."/>
        </authorList>
    </citation>
    <scope>NUCLEOTIDE SEQUENCE</scope>
    <source>
        <strain evidence="1">RS0144</strain>
    </source>
</reference>
<name>A0AAV5U631_9BILA</name>
<accession>A0AAV5U631</accession>
<evidence type="ECO:0000313" key="2">
    <source>
        <dbReference type="Proteomes" id="UP001432027"/>
    </source>
</evidence>
<feature type="non-terminal residue" evidence="1">
    <location>
        <position position="106"/>
    </location>
</feature>
<keyword evidence="2" id="KW-1185">Reference proteome</keyword>
<proteinExistence type="predicted"/>
<protein>
    <submittedName>
        <fullName evidence="1">Uncharacterized protein</fullName>
    </submittedName>
</protein>
<gene>
    <name evidence="1" type="ORF">PENTCL1PPCAC_24115</name>
</gene>
<dbReference type="Proteomes" id="UP001432027">
    <property type="component" value="Unassembled WGS sequence"/>
</dbReference>
<dbReference type="EMBL" id="BTSX01000005">
    <property type="protein sequence ID" value="GMT01941.1"/>
    <property type="molecule type" value="Genomic_DNA"/>
</dbReference>
<feature type="non-terminal residue" evidence="1">
    <location>
        <position position="1"/>
    </location>
</feature>
<dbReference type="AlphaFoldDB" id="A0AAV5U631"/>
<comment type="caution">
    <text evidence="1">The sequence shown here is derived from an EMBL/GenBank/DDBJ whole genome shotgun (WGS) entry which is preliminary data.</text>
</comment>
<evidence type="ECO:0000313" key="1">
    <source>
        <dbReference type="EMBL" id="GMT01941.1"/>
    </source>
</evidence>
<organism evidence="1 2">
    <name type="scientific">Pristionchus entomophagus</name>
    <dbReference type="NCBI Taxonomy" id="358040"/>
    <lineage>
        <taxon>Eukaryota</taxon>
        <taxon>Metazoa</taxon>
        <taxon>Ecdysozoa</taxon>
        <taxon>Nematoda</taxon>
        <taxon>Chromadorea</taxon>
        <taxon>Rhabditida</taxon>
        <taxon>Rhabditina</taxon>
        <taxon>Diplogasteromorpha</taxon>
        <taxon>Diplogasteroidea</taxon>
        <taxon>Neodiplogasteridae</taxon>
        <taxon>Pristionchus</taxon>
    </lineage>
</organism>